<name>A0A4Y2CLX1_ARAVE</name>
<gene>
    <name evidence="1" type="ORF">AVEN_146191_1</name>
</gene>
<comment type="caution">
    <text evidence="1">The sequence shown here is derived from an EMBL/GenBank/DDBJ whole genome shotgun (WGS) entry which is preliminary data.</text>
</comment>
<accession>A0A4Y2CLX1</accession>
<dbReference type="Proteomes" id="UP000499080">
    <property type="component" value="Unassembled WGS sequence"/>
</dbReference>
<evidence type="ECO:0000313" key="2">
    <source>
        <dbReference type="Proteomes" id="UP000499080"/>
    </source>
</evidence>
<sequence>MLELHDESAVFNTLKAVGEMSNPPVIQAKHKSEIAVDYDQKKVSLRWKAIGKMDIDLSHTGAIRRLDVFPDSNFSLQQACNKFDMTRVEA</sequence>
<organism evidence="1 2">
    <name type="scientific">Araneus ventricosus</name>
    <name type="common">Orbweaver spider</name>
    <name type="synonym">Epeira ventricosa</name>
    <dbReference type="NCBI Taxonomy" id="182803"/>
    <lineage>
        <taxon>Eukaryota</taxon>
        <taxon>Metazoa</taxon>
        <taxon>Ecdysozoa</taxon>
        <taxon>Arthropoda</taxon>
        <taxon>Chelicerata</taxon>
        <taxon>Arachnida</taxon>
        <taxon>Araneae</taxon>
        <taxon>Araneomorphae</taxon>
        <taxon>Entelegynae</taxon>
        <taxon>Araneoidea</taxon>
        <taxon>Araneidae</taxon>
        <taxon>Araneus</taxon>
    </lineage>
</organism>
<evidence type="ECO:0000313" key="1">
    <source>
        <dbReference type="EMBL" id="GBM04315.1"/>
    </source>
</evidence>
<protein>
    <submittedName>
        <fullName evidence="1">Uncharacterized protein</fullName>
    </submittedName>
</protein>
<reference evidence="1 2" key="1">
    <citation type="journal article" date="2019" name="Sci. Rep.">
        <title>Orb-weaving spider Araneus ventricosus genome elucidates the spidroin gene catalogue.</title>
        <authorList>
            <person name="Kono N."/>
            <person name="Nakamura H."/>
            <person name="Ohtoshi R."/>
            <person name="Moran D.A.P."/>
            <person name="Shinohara A."/>
            <person name="Yoshida Y."/>
            <person name="Fujiwara M."/>
            <person name="Mori M."/>
            <person name="Tomita M."/>
            <person name="Arakawa K."/>
        </authorList>
    </citation>
    <scope>NUCLEOTIDE SEQUENCE [LARGE SCALE GENOMIC DNA]</scope>
</reference>
<dbReference type="EMBL" id="BGPR01000201">
    <property type="protein sequence ID" value="GBM04315.1"/>
    <property type="molecule type" value="Genomic_DNA"/>
</dbReference>
<dbReference type="AlphaFoldDB" id="A0A4Y2CLX1"/>
<proteinExistence type="predicted"/>
<keyword evidence="2" id="KW-1185">Reference proteome</keyword>